<evidence type="ECO:0000256" key="2">
    <source>
        <dbReference type="ARBA" id="ARBA00022679"/>
    </source>
</evidence>
<organism evidence="5">
    <name type="scientific">Oryza sativa subsp. japonica</name>
    <name type="common">Rice</name>
    <dbReference type="NCBI Taxonomy" id="39947"/>
    <lineage>
        <taxon>Eukaryota</taxon>
        <taxon>Viridiplantae</taxon>
        <taxon>Streptophyta</taxon>
        <taxon>Embryophyta</taxon>
        <taxon>Tracheophyta</taxon>
        <taxon>Spermatophyta</taxon>
        <taxon>Magnoliopsida</taxon>
        <taxon>Liliopsida</taxon>
        <taxon>Poales</taxon>
        <taxon>Poaceae</taxon>
        <taxon>BOP clade</taxon>
        <taxon>Oryzoideae</taxon>
        <taxon>Oryzeae</taxon>
        <taxon>Oryzinae</taxon>
        <taxon>Oryza</taxon>
        <taxon>Oryza sativa</taxon>
    </lineage>
</organism>
<dbReference type="PANTHER" id="PTHR31642:SF56">
    <property type="entry name" value="PUTRESCINE HYDROXYCINNAMOYLTRANSFERASE 2"/>
    <property type="match status" value="1"/>
</dbReference>
<sequence length="325" mass="35592">MATVEVLTSEVVAPAEETPAGAVWLSNLDLAARRGYTPTVYFYRRNGDDEAAFFAADAVRDGLARALVPFYPLAGRLGLAGGGEDGRVQIDCTGEGAVFVTARSGHYALDDLMNEFVPCDEMRDLFVPPTPPPNPPCALLLVQVTHLRCGDVVLGMALHHSVVEREEPRRTSRRRGRASCAARPPGTRPVPPNELDLVPDGVPAARRLRRGRERAEAAAAAVRGFGRKHEQGGRFALGLIVQSARWHSDSKEDVFSVALCGCARPFFQPYHLIIVLDGDPKKTIRVTASMKKFISKKKYIYTIDEFLPFHPSINFTSVRSVSVKV</sequence>
<dbReference type="InterPro" id="IPR050317">
    <property type="entry name" value="Plant_Fungal_Acyltransferase"/>
</dbReference>
<keyword evidence="2" id="KW-0808">Transferase</keyword>
<dbReference type="GO" id="GO:0050734">
    <property type="term" value="F:hydroxycinnamoyltransferase activity"/>
    <property type="evidence" value="ECO:0007669"/>
    <property type="project" value="UniProtKB-ARBA"/>
</dbReference>
<evidence type="ECO:0000256" key="1">
    <source>
        <dbReference type="ARBA" id="ARBA00009861"/>
    </source>
</evidence>
<proteinExistence type="inferred from homology"/>
<dbReference type="AlphaFoldDB" id="A3B926"/>
<reference evidence="5" key="1">
    <citation type="journal article" date="2005" name="PLoS Biol.">
        <title>The genomes of Oryza sativa: a history of duplications.</title>
        <authorList>
            <person name="Yu J."/>
            <person name="Wang J."/>
            <person name="Lin W."/>
            <person name="Li S."/>
            <person name="Li H."/>
            <person name="Zhou J."/>
            <person name="Ni P."/>
            <person name="Dong W."/>
            <person name="Hu S."/>
            <person name="Zeng C."/>
            <person name="Zhang J."/>
            <person name="Zhang Y."/>
            <person name="Li R."/>
            <person name="Xu Z."/>
            <person name="Li S."/>
            <person name="Li X."/>
            <person name="Zheng H."/>
            <person name="Cong L."/>
            <person name="Lin L."/>
            <person name="Yin J."/>
            <person name="Geng J."/>
            <person name="Li G."/>
            <person name="Shi J."/>
            <person name="Liu J."/>
            <person name="Lv H."/>
            <person name="Li J."/>
            <person name="Wang J."/>
            <person name="Deng Y."/>
            <person name="Ran L."/>
            <person name="Shi X."/>
            <person name="Wang X."/>
            <person name="Wu Q."/>
            <person name="Li C."/>
            <person name="Ren X."/>
            <person name="Wang J."/>
            <person name="Wang X."/>
            <person name="Li D."/>
            <person name="Liu D."/>
            <person name="Zhang X."/>
            <person name="Ji Z."/>
            <person name="Zhao W."/>
            <person name="Sun Y."/>
            <person name="Zhang Z."/>
            <person name="Bao J."/>
            <person name="Han Y."/>
            <person name="Dong L."/>
            <person name="Ji J."/>
            <person name="Chen P."/>
            <person name="Wu S."/>
            <person name="Liu J."/>
            <person name="Xiao Y."/>
            <person name="Bu D."/>
            <person name="Tan J."/>
            <person name="Yang L."/>
            <person name="Ye C."/>
            <person name="Zhang J."/>
            <person name="Xu J."/>
            <person name="Zhou Y."/>
            <person name="Yu Y."/>
            <person name="Zhang B."/>
            <person name="Zhuang S."/>
            <person name="Wei H."/>
            <person name="Liu B."/>
            <person name="Lei M."/>
            <person name="Yu H."/>
            <person name="Li Y."/>
            <person name="Xu H."/>
            <person name="Wei S."/>
            <person name="He X."/>
            <person name="Fang L."/>
            <person name="Zhang Z."/>
            <person name="Zhang Y."/>
            <person name="Huang X."/>
            <person name="Su Z."/>
            <person name="Tong W."/>
            <person name="Li J."/>
            <person name="Tong Z."/>
            <person name="Li S."/>
            <person name="Ye J."/>
            <person name="Wang L."/>
            <person name="Fang L."/>
            <person name="Lei T."/>
            <person name="Chen C."/>
            <person name="Chen H."/>
            <person name="Xu Z."/>
            <person name="Li H."/>
            <person name="Huang H."/>
            <person name="Zhang F."/>
            <person name="Xu H."/>
            <person name="Li N."/>
            <person name="Zhao C."/>
            <person name="Li S."/>
            <person name="Dong L."/>
            <person name="Huang Y."/>
            <person name="Li L."/>
            <person name="Xi Y."/>
            <person name="Qi Q."/>
            <person name="Li W."/>
            <person name="Zhang B."/>
            <person name="Hu W."/>
            <person name="Zhang Y."/>
            <person name="Tian X."/>
            <person name="Jiao Y."/>
            <person name="Liang X."/>
            <person name="Jin J."/>
            <person name="Gao L."/>
            <person name="Zheng W."/>
            <person name="Hao B."/>
            <person name="Liu S."/>
            <person name="Wang W."/>
            <person name="Yuan L."/>
            <person name="Cao M."/>
            <person name="McDermott J."/>
            <person name="Samudrala R."/>
            <person name="Wang J."/>
            <person name="Wong G.K."/>
            <person name="Yang H."/>
        </authorList>
    </citation>
    <scope>NUCLEOTIDE SEQUENCE [LARGE SCALE GENOMIC DNA]</scope>
</reference>
<keyword evidence="3" id="KW-0012">Acyltransferase</keyword>
<dbReference type="Pfam" id="PF02458">
    <property type="entry name" value="Transferase"/>
    <property type="match status" value="1"/>
</dbReference>
<evidence type="ECO:0000313" key="5">
    <source>
        <dbReference type="EMBL" id="EAZ36065.1"/>
    </source>
</evidence>
<name>A3B926_ORYSJ</name>
<comment type="similarity">
    <text evidence="1">Belongs to the plant acyltransferase family.</text>
</comment>
<feature type="region of interest" description="Disordered" evidence="4">
    <location>
        <begin position="165"/>
        <end position="199"/>
    </location>
</feature>
<dbReference type="PANTHER" id="PTHR31642">
    <property type="entry name" value="TRICHOTHECENE 3-O-ACETYLTRANSFERASE"/>
    <property type="match status" value="1"/>
</dbReference>
<protein>
    <submittedName>
        <fullName evidence="5">Uncharacterized protein</fullName>
    </submittedName>
</protein>
<reference evidence="5" key="2">
    <citation type="submission" date="2008-12" db="EMBL/GenBank/DDBJ databases">
        <title>Improved gene annotation of the rice (Oryza sativa) genomes.</title>
        <authorList>
            <person name="Wang J."/>
            <person name="Li R."/>
            <person name="Fan W."/>
            <person name="Huang Q."/>
            <person name="Zhang J."/>
            <person name="Zhou Y."/>
            <person name="Hu Y."/>
            <person name="Zi S."/>
            <person name="Li J."/>
            <person name="Ni P."/>
            <person name="Zheng H."/>
            <person name="Zhang Y."/>
            <person name="Zhao M."/>
            <person name="Hao Q."/>
            <person name="McDermott J."/>
            <person name="Samudrala R."/>
            <person name="Kristiansen K."/>
            <person name="Wong G.K.-S."/>
        </authorList>
    </citation>
    <scope>NUCLEOTIDE SEQUENCE</scope>
</reference>
<dbReference type="InterPro" id="IPR023213">
    <property type="entry name" value="CAT-like_dom_sf"/>
</dbReference>
<evidence type="ECO:0000256" key="4">
    <source>
        <dbReference type="SAM" id="MobiDB-lite"/>
    </source>
</evidence>
<dbReference type="Gene3D" id="3.30.559.10">
    <property type="entry name" value="Chloramphenicol acetyltransferase-like domain"/>
    <property type="match status" value="1"/>
</dbReference>
<gene>
    <name evidence="5" type="ORF">OsJ_20375</name>
</gene>
<accession>A3B926</accession>
<dbReference type="EMBL" id="CM000143">
    <property type="protein sequence ID" value="EAZ36065.1"/>
    <property type="molecule type" value="Genomic_DNA"/>
</dbReference>
<dbReference type="Proteomes" id="UP000007752">
    <property type="component" value="Chromosome 6"/>
</dbReference>
<evidence type="ECO:0000256" key="3">
    <source>
        <dbReference type="ARBA" id="ARBA00023315"/>
    </source>
</evidence>